<organism evidence="1 2">
    <name type="scientific">Russula earlei</name>
    <dbReference type="NCBI Taxonomy" id="71964"/>
    <lineage>
        <taxon>Eukaryota</taxon>
        <taxon>Fungi</taxon>
        <taxon>Dikarya</taxon>
        <taxon>Basidiomycota</taxon>
        <taxon>Agaricomycotina</taxon>
        <taxon>Agaricomycetes</taxon>
        <taxon>Russulales</taxon>
        <taxon>Russulaceae</taxon>
        <taxon>Russula</taxon>
    </lineage>
</organism>
<comment type="caution">
    <text evidence="1">The sequence shown here is derived from an EMBL/GenBank/DDBJ whole genome shotgun (WGS) entry which is preliminary data.</text>
</comment>
<name>A0ACC0UNT9_9AGAM</name>
<reference evidence="1" key="1">
    <citation type="submission" date="2021-03" db="EMBL/GenBank/DDBJ databases">
        <title>Evolutionary priming and transition to the ectomycorrhizal habit in an iconic lineage of mushroom-forming fungi: is preadaptation a requirement?</title>
        <authorList>
            <consortium name="DOE Joint Genome Institute"/>
            <person name="Looney B.P."/>
            <person name="Miyauchi S."/>
            <person name="Morin E."/>
            <person name="Drula E."/>
            <person name="Courty P.E."/>
            <person name="Chicoki N."/>
            <person name="Fauchery L."/>
            <person name="Kohler A."/>
            <person name="Kuo A."/>
            <person name="LaButti K."/>
            <person name="Pangilinan J."/>
            <person name="Lipzen A."/>
            <person name="Riley R."/>
            <person name="Andreopoulos W."/>
            <person name="He G."/>
            <person name="Johnson J."/>
            <person name="Barry K.W."/>
            <person name="Grigoriev I.V."/>
            <person name="Nagy L."/>
            <person name="Hibbett D."/>
            <person name="Henrissat B."/>
            <person name="Matheny P.B."/>
            <person name="Labbe J."/>
            <person name="Martin A.F."/>
        </authorList>
    </citation>
    <scope>NUCLEOTIDE SEQUENCE</scope>
    <source>
        <strain evidence="1">BPL698</strain>
    </source>
</reference>
<sequence length="426" mass="46048">MSSSASAAPPPLHIIRAHSSAISALFISDDNERLYSGDTSGSVAITSTRSLRPLASWAAHADGLLGVQEWGGRGVGGGGKQVITHGRDNKLHVWRLPSPSRTPSTVRGSVSAAPDMGPPELGYSLDVNALNFCRFSLLPLAPPRGPADPRALLAVPNLADIWALPSKERIHAAVGRNAPDAPMSLGSDGRGAKNATGIIMSMHLLSTPVGATIMDERALSLITSYEDGSVKLWRYRNVEKERSIEGVGWECLWSFKLHVESVMATAVSPDHSIVMSVSADHLVGRYDLKVDPTANAGTAYRTKHPGNGAVAFHDDGRVCAIGGWDGRVRLFSTTSLKPLGTLIYHKAAVQALAFARASPLAPPPDRHRHRHRRHDDLPPIDDEDEEEDEEDEMTAEEKLARSRWLVSGGKDGRVVIWALRDFRPRV</sequence>
<proteinExistence type="predicted"/>
<protein>
    <submittedName>
        <fullName evidence="1">WD40 repeat-like protein</fullName>
    </submittedName>
</protein>
<accession>A0ACC0UNT9</accession>
<evidence type="ECO:0000313" key="1">
    <source>
        <dbReference type="EMBL" id="KAI9513313.1"/>
    </source>
</evidence>
<dbReference type="EMBL" id="JAGFNK010000002">
    <property type="protein sequence ID" value="KAI9513313.1"/>
    <property type="molecule type" value="Genomic_DNA"/>
</dbReference>
<keyword evidence="2" id="KW-1185">Reference proteome</keyword>
<dbReference type="Proteomes" id="UP001207468">
    <property type="component" value="Unassembled WGS sequence"/>
</dbReference>
<gene>
    <name evidence="1" type="ORF">F5148DRAFT_972246</name>
</gene>
<evidence type="ECO:0000313" key="2">
    <source>
        <dbReference type="Proteomes" id="UP001207468"/>
    </source>
</evidence>